<keyword evidence="3" id="KW-1185">Reference proteome</keyword>
<reference evidence="2 3" key="1">
    <citation type="submission" date="2016-04" db="EMBL/GenBank/DDBJ databases">
        <title>Genome analysis of Thermosulfurimonas dismutans, the first thermophilic sulfur-disproportionating bacterium of the phylum Thermodesulfobacteria.</title>
        <authorList>
            <person name="Mardanov A.V."/>
            <person name="Beletsky A.V."/>
            <person name="Kadnikov V.V."/>
            <person name="Slobodkin A.I."/>
            <person name="Ravin N.V."/>
        </authorList>
    </citation>
    <scope>NUCLEOTIDE SEQUENCE [LARGE SCALE GENOMIC DNA]</scope>
    <source>
        <strain evidence="2 3">S95</strain>
    </source>
</reference>
<dbReference type="STRING" id="999894.TDIS_0837"/>
<comment type="caution">
    <text evidence="2">The sequence shown here is derived from an EMBL/GenBank/DDBJ whole genome shotgun (WGS) entry which is preliminary data.</text>
</comment>
<keyword evidence="1" id="KW-0175">Coiled coil</keyword>
<gene>
    <name evidence="2" type="ORF">TDIS_0837</name>
</gene>
<feature type="coiled-coil region" evidence="1">
    <location>
        <begin position="29"/>
        <end position="56"/>
    </location>
</feature>
<dbReference type="EMBL" id="LWLG01000003">
    <property type="protein sequence ID" value="OAQ21185.1"/>
    <property type="molecule type" value="Genomic_DNA"/>
</dbReference>
<name>A0A179D524_9BACT</name>
<accession>A0A179D524</accession>
<dbReference type="OrthoDB" id="9788158at2"/>
<organism evidence="2 3">
    <name type="scientific">Thermosulfurimonas dismutans</name>
    <dbReference type="NCBI Taxonomy" id="999894"/>
    <lineage>
        <taxon>Bacteria</taxon>
        <taxon>Pseudomonadati</taxon>
        <taxon>Thermodesulfobacteriota</taxon>
        <taxon>Thermodesulfobacteria</taxon>
        <taxon>Thermodesulfobacteriales</taxon>
        <taxon>Thermodesulfobacteriaceae</taxon>
        <taxon>Thermosulfurimonas</taxon>
    </lineage>
</organism>
<feature type="coiled-coil region" evidence="1">
    <location>
        <begin position="115"/>
        <end position="156"/>
    </location>
</feature>
<proteinExistence type="predicted"/>
<evidence type="ECO:0000313" key="3">
    <source>
        <dbReference type="Proteomes" id="UP000078390"/>
    </source>
</evidence>
<dbReference type="Proteomes" id="UP000078390">
    <property type="component" value="Unassembled WGS sequence"/>
</dbReference>
<evidence type="ECO:0000256" key="1">
    <source>
        <dbReference type="SAM" id="Coils"/>
    </source>
</evidence>
<sequence length="246" mass="29060">MTISGYEDLAESLVLEIKREIAERYFTHRKVIEEEIEDYGRKLKEFEKEEENLLKELIRLAYMLRDKNLLKRFEEITGVSLEPYYDEYILSSKNIRRRLFKELKSKGFTSKRKFIKLFEQTYKRLLEKNEAYRKKFDSLKTQAELIEQDIKEFNKEYDLGSIFSFLGSLGERVPSEIAGIEEKDKVIESLGTQLQFPKIRPPEEKFVHLGTLPSWKEVGSELLGLAKEAYRRHTGEAKEILEVLSS</sequence>
<evidence type="ECO:0000313" key="2">
    <source>
        <dbReference type="EMBL" id="OAQ21185.1"/>
    </source>
</evidence>
<dbReference type="RefSeq" id="WP_068669604.1">
    <property type="nucleotide sequence ID" value="NZ_LWLG01000003.1"/>
</dbReference>
<dbReference type="AlphaFoldDB" id="A0A179D524"/>
<protein>
    <submittedName>
        <fullName evidence="2">Uncharacterized protein</fullName>
    </submittedName>
</protein>